<gene>
    <name evidence="2" type="ORF">METZ01_LOCUS74580</name>
</gene>
<evidence type="ECO:0008006" key="3">
    <source>
        <dbReference type="Google" id="ProtNLM"/>
    </source>
</evidence>
<organism evidence="2">
    <name type="scientific">marine metagenome</name>
    <dbReference type="NCBI Taxonomy" id="408172"/>
    <lineage>
        <taxon>unclassified sequences</taxon>
        <taxon>metagenomes</taxon>
        <taxon>ecological metagenomes</taxon>
    </lineage>
</organism>
<feature type="transmembrane region" description="Helical" evidence="1">
    <location>
        <begin position="21"/>
        <end position="40"/>
    </location>
</feature>
<dbReference type="EMBL" id="UINC01005501">
    <property type="protein sequence ID" value="SVA21726.1"/>
    <property type="molecule type" value="Genomic_DNA"/>
</dbReference>
<evidence type="ECO:0000256" key="1">
    <source>
        <dbReference type="SAM" id="Phobius"/>
    </source>
</evidence>
<proteinExistence type="predicted"/>
<keyword evidence="1" id="KW-0472">Membrane</keyword>
<name>A0A381U0F0_9ZZZZ</name>
<dbReference type="Gene3D" id="2.40.160.20">
    <property type="match status" value="1"/>
</dbReference>
<accession>A0A381U0F0</accession>
<dbReference type="SUPFAM" id="SSF56925">
    <property type="entry name" value="OMPA-like"/>
    <property type="match status" value="1"/>
</dbReference>
<evidence type="ECO:0000313" key="2">
    <source>
        <dbReference type="EMBL" id="SVA21726.1"/>
    </source>
</evidence>
<keyword evidence="1" id="KW-1133">Transmembrane helix</keyword>
<reference evidence="2" key="1">
    <citation type="submission" date="2018-05" db="EMBL/GenBank/DDBJ databases">
        <authorList>
            <person name="Lanie J.A."/>
            <person name="Ng W.-L."/>
            <person name="Kazmierczak K.M."/>
            <person name="Andrzejewski T.M."/>
            <person name="Davidsen T.M."/>
            <person name="Wayne K.J."/>
            <person name="Tettelin H."/>
            <person name="Glass J.I."/>
            <person name="Rusch D."/>
            <person name="Podicherti R."/>
            <person name="Tsui H.-C.T."/>
            <person name="Winkler M.E."/>
        </authorList>
    </citation>
    <scope>NUCLEOTIDE SEQUENCE</scope>
</reference>
<keyword evidence="1" id="KW-0812">Transmembrane</keyword>
<dbReference type="AlphaFoldDB" id="A0A381U0F0"/>
<dbReference type="InterPro" id="IPR011250">
    <property type="entry name" value="OMP/PagP_B-barrel"/>
</dbReference>
<sequence length="249" mass="28680">MKNYDYTVNLRKEIIKYLFKTIWFLLVLLYFIVFVGESYGQEAVSSEFSEMNEHGLESRTATREPDFFVSGTPFQWTGFYFGVGFRKVGLKVANDVIISDSDSEANGIGVNLGYFWEEQVVEFERQNSIIEHTNSLNYEGKSGQRLEVIQNNFWYSQYPKISRNFYLHYGIGVQFTKTRFAATGSDESYVNEIALGVETGASYFVSSNLLLYYRFSLGQHVPFLTTSGSSPFLKQSQLHTIYLNSYFPL</sequence>
<protein>
    <recommendedName>
        <fullName evidence="3">Outer membrane protein beta-barrel domain-containing protein</fullName>
    </recommendedName>
</protein>